<evidence type="ECO:0000313" key="1">
    <source>
        <dbReference type="Proteomes" id="UP000887564"/>
    </source>
</evidence>
<reference evidence="2" key="1">
    <citation type="submission" date="2022-11" db="UniProtKB">
        <authorList>
            <consortium name="WormBaseParasite"/>
        </authorList>
    </citation>
    <scope>IDENTIFICATION</scope>
</reference>
<name>A0A914S962_PAREQ</name>
<evidence type="ECO:0000313" key="2">
    <source>
        <dbReference type="WBParaSite" id="PEQ_0001070601-mRNA-1"/>
    </source>
</evidence>
<protein>
    <submittedName>
        <fullName evidence="2">Uncharacterized protein</fullName>
    </submittedName>
</protein>
<dbReference type="Proteomes" id="UP000887564">
    <property type="component" value="Unplaced"/>
</dbReference>
<accession>A0A914S962</accession>
<organism evidence="1 2">
    <name type="scientific">Parascaris equorum</name>
    <name type="common">Equine roundworm</name>
    <dbReference type="NCBI Taxonomy" id="6256"/>
    <lineage>
        <taxon>Eukaryota</taxon>
        <taxon>Metazoa</taxon>
        <taxon>Ecdysozoa</taxon>
        <taxon>Nematoda</taxon>
        <taxon>Chromadorea</taxon>
        <taxon>Rhabditida</taxon>
        <taxon>Spirurina</taxon>
        <taxon>Ascaridomorpha</taxon>
        <taxon>Ascaridoidea</taxon>
        <taxon>Ascarididae</taxon>
        <taxon>Parascaris</taxon>
    </lineage>
</organism>
<keyword evidence="1" id="KW-1185">Reference proteome</keyword>
<dbReference type="WBParaSite" id="PEQ_0001070601-mRNA-1">
    <property type="protein sequence ID" value="PEQ_0001070601-mRNA-1"/>
    <property type="gene ID" value="PEQ_0001070601"/>
</dbReference>
<proteinExistence type="predicted"/>
<sequence>MYAGGEVRKNDLSNLLCEQYFQKLSVRVSPDLDVVGRAIRSIARSLSAPIYHACNISATFVGTTITAPAGVSSHIGHSSTLHSA</sequence>
<dbReference type="AlphaFoldDB" id="A0A914S962"/>